<feature type="compositionally biased region" description="Basic and acidic residues" evidence="1">
    <location>
        <begin position="432"/>
        <end position="447"/>
    </location>
</feature>
<dbReference type="STRING" id="254877.A0A1V6TW69"/>
<accession>A0A1V6TW69</accession>
<gene>
    <name evidence="2" type="ORF">PENFLA_c003G05746</name>
</gene>
<feature type="region of interest" description="Disordered" evidence="1">
    <location>
        <begin position="391"/>
        <end position="414"/>
    </location>
</feature>
<protein>
    <submittedName>
        <fullName evidence="2">Uncharacterized protein</fullName>
    </submittedName>
</protein>
<dbReference type="AlphaFoldDB" id="A0A1V6TW69"/>
<name>A0A1V6TW69_9EURO</name>
<dbReference type="Proteomes" id="UP000191342">
    <property type="component" value="Unassembled WGS sequence"/>
</dbReference>
<evidence type="ECO:0000256" key="1">
    <source>
        <dbReference type="SAM" id="MobiDB-lite"/>
    </source>
</evidence>
<keyword evidence="3" id="KW-1185">Reference proteome</keyword>
<evidence type="ECO:0000313" key="2">
    <source>
        <dbReference type="EMBL" id="OQE30605.1"/>
    </source>
</evidence>
<evidence type="ECO:0000313" key="3">
    <source>
        <dbReference type="Proteomes" id="UP000191342"/>
    </source>
</evidence>
<feature type="region of interest" description="Disordered" evidence="1">
    <location>
        <begin position="503"/>
        <end position="582"/>
    </location>
</feature>
<proteinExistence type="predicted"/>
<dbReference type="OrthoDB" id="4471998at2759"/>
<feature type="compositionally biased region" description="Basic and acidic residues" evidence="1">
    <location>
        <begin position="391"/>
        <end position="403"/>
    </location>
</feature>
<comment type="caution">
    <text evidence="2">The sequence shown here is derived from an EMBL/GenBank/DDBJ whole genome shotgun (WGS) entry which is preliminary data.</text>
</comment>
<organism evidence="2 3">
    <name type="scientific">Penicillium flavigenum</name>
    <dbReference type="NCBI Taxonomy" id="254877"/>
    <lineage>
        <taxon>Eukaryota</taxon>
        <taxon>Fungi</taxon>
        <taxon>Dikarya</taxon>
        <taxon>Ascomycota</taxon>
        <taxon>Pezizomycotina</taxon>
        <taxon>Eurotiomycetes</taxon>
        <taxon>Eurotiomycetidae</taxon>
        <taxon>Eurotiales</taxon>
        <taxon>Aspergillaceae</taxon>
        <taxon>Penicillium</taxon>
    </lineage>
</organism>
<sequence>MACTVAGETAFIKQQEILRDRCSKALADHLKANPDVVWTPKDGRGERLSSMEEAAKLKLVVDVEFDEETGQPIFPPGNNRLSDELVYLMTKFMNARDLGRRYPYDFDKMGNINPQRVPSGPAPIIWAHGLPFFPVYKGYYILCGRAHAGCIGWLLHERTREIMQANPIWSVGAVVAPDSAVKAPRNITRQMTQHKPSGSDKDPGYRGKAWARDVVAAEHHLCAVFPSLNGDEIEVCPMWRAWGYNVRCGPMRRGVKSTTMPKDFFTSHSIKDIDYDSLARPYSNHLMDVDEEPNNKADPDGDIEAIDRAGESGEVASGSNQPIMTQSTSQMDVDMDIVSLMEVSKQVPAQSPGQYQEQVPAEQDAVRAPVQALAAVAEKIKERVKENVKEETKEEAKEEVKEEANEEVNEEVNEEAMEKVMEVPMRQVTEGTAKDPEIAPSDPEEKQLAVSNSTVDTKLALAMDIGDSIEQSNENPVLERTSTAPVHFAETTIQATAIVQPIEVQPKTKQPEIEQTVTDTPADNTHTIEPLKVEQIAPDQPGTEQLDHTAASVLPEDLKVAEVPASNETDADRSQAPAEVPV</sequence>
<dbReference type="EMBL" id="MLQL01000003">
    <property type="protein sequence ID" value="OQE30605.1"/>
    <property type="molecule type" value="Genomic_DNA"/>
</dbReference>
<feature type="compositionally biased region" description="Acidic residues" evidence="1">
    <location>
        <begin position="404"/>
        <end position="414"/>
    </location>
</feature>
<feature type="compositionally biased region" description="Polar residues" evidence="1">
    <location>
        <begin position="513"/>
        <end position="527"/>
    </location>
</feature>
<feature type="region of interest" description="Disordered" evidence="1">
    <location>
        <begin position="430"/>
        <end position="451"/>
    </location>
</feature>
<reference evidence="3" key="1">
    <citation type="journal article" date="2017" name="Nat. Microbiol.">
        <title>Global analysis of biosynthetic gene clusters reveals vast potential of secondary metabolite production in Penicillium species.</title>
        <authorList>
            <person name="Nielsen J.C."/>
            <person name="Grijseels S."/>
            <person name="Prigent S."/>
            <person name="Ji B."/>
            <person name="Dainat J."/>
            <person name="Nielsen K.F."/>
            <person name="Frisvad J.C."/>
            <person name="Workman M."/>
            <person name="Nielsen J."/>
        </authorList>
    </citation>
    <scope>NUCLEOTIDE SEQUENCE [LARGE SCALE GENOMIC DNA]</scope>
    <source>
        <strain evidence="3">IBT 14082</strain>
    </source>
</reference>